<feature type="compositionally biased region" description="Polar residues" evidence="2">
    <location>
        <begin position="150"/>
        <end position="161"/>
    </location>
</feature>
<dbReference type="RefSeq" id="XP_013913536.1">
    <property type="nucleotide sequence ID" value="XM_014058061.1"/>
</dbReference>
<dbReference type="GO" id="GO:0005634">
    <property type="term" value="C:nucleus"/>
    <property type="evidence" value="ECO:0007669"/>
    <property type="project" value="TreeGrafter"/>
</dbReference>
<feature type="region of interest" description="Disordered" evidence="2">
    <location>
        <begin position="150"/>
        <end position="258"/>
    </location>
</feature>
<dbReference type="KEGG" id="tsr:106542357"/>
<gene>
    <name evidence="5" type="primary">LOC106542357</name>
</gene>
<evidence type="ECO:0000256" key="2">
    <source>
        <dbReference type="SAM" id="MobiDB-lite"/>
    </source>
</evidence>
<sequence length="294" mass="33435">MESLENLLHQGEYNMFQYAPMFESDFFQISKEGNPIEVHNKKKVITLGVTSTIPTLPIPNTLLLASSLVSSEEHISKSTSIFHQHFQGNLELKRLFPLCLVKISIHNMEKQQLRLKLVTGRTYYLQLYPASHQQQNLFVGWIKLVQTLRPSSKTNVNQQKPENQKLKKKGAPLVPPPKPKTPPPQRESQCTPAKKTKEKKKSIRPVIQNPTTKAKETKKGKAPTAVRSKSSPTPKIKPPPLKIENIHEASCKTTPEEKNIAKKLEKEKTKNPVAGGEKENLDINRYRYVKVKQK</sequence>
<evidence type="ECO:0000313" key="4">
    <source>
        <dbReference type="Proteomes" id="UP000504617"/>
    </source>
</evidence>
<evidence type="ECO:0000259" key="3">
    <source>
        <dbReference type="Pfam" id="PF12480"/>
    </source>
</evidence>
<evidence type="ECO:0000256" key="1">
    <source>
        <dbReference type="ARBA" id="ARBA00038379"/>
    </source>
</evidence>
<dbReference type="AlphaFoldDB" id="A0A6I9XHG4"/>
<comment type="similarity">
    <text evidence="1">Belongs to the GARIN family.</text>
</comment>
<feature type="compositionally biased region" description="Basic and acidic residues" evidence="2">
    <location>
        <begin position="244"/>
        <end position="258"/>
    </location>
</feature>
<dbReference type="OrthoDB" id="9940031at2759"/>
<protein>
    <submittedName>
        <fullName evidence="5">Protein FAM71C-like</fullName>
    </submittedName>
</protein>
<feature type="compositionally biased region" description="Pro residues" evidence="2">
    <location>
        <begin position="173"/>
        <end position="185"/>
    </location>
</feature>
<accession>A0A6I9XHG4</accession>
<dbReference type="InterPro" id="IPR022168">
    <property type="entry name" value="GARIL-like_Rab2B-bd"/>
</dbReference>
<keyword evidence="4" id="KW-1185">Reference proteome</keyword>
<evidence type="ECO:0000313" key="5">
    <source>
        <dbReference type="RefSeq" id="XP_013913536.1"/>
    </source>
</evidence>
<organism evidence="4 5">
    <name type="scientific">Thamnophis sirtalis</name>
    <dbReference type="NCBI Taxonomy" id="35019"/>
    <lineage>
        <taxon>Eukaryota</taxon>
        <taxon>Metazoa</taxon>
        <taxon>Chordata</taxon>
        <taxon>Craniata</taxon>
        <taxon>Vertebrata</taxon>
        <taxon>Euteleostomi</taxon>
        <taxon>Lepidosauria</taxon>
        <taxon>Squamata</taxon>
        <taxon>Bifurcata</taxon>
        <taxon>Unidentata</taxon>
        <taxon>Episquamata</taxon>
        <taxon>Toxicofera</taxon>
        <taxon>Serpentes</taxon>
        <taxon>Colubroidea</taxon>
        <taxon>Colubridae</taxon>
        <taxon>Natricinae</taxon>
        <taxon>Thamnophis</taxon>
    </lineage>
</organism>
<feature type="compositionally biased region" description="Low complexity" evidence="2">
    <location>
        <begin position="222"/>
        <end position="234"/>
    </location>
</feature>
<dbReference type="Pfam" id="PF12480">
    <property type="entry name" value="GARIL_Rab2_bd"/>
    <property type="match status" value="1"/>
</dbReference>
<proteinExistence type="inferred from homology"/>
<dbReference type="PANTHER" id="PTHR22574:SF14">
    <property type="entry name" value="INTEGRAL MEMBRANE PROTEIN"/>
    <property type="match status" value="1"/>
</dbReference>
<name>A0A6I9XHG4_9SAUR</name>
<feature type="compositionally biased region" description="Basic residues" evidence="2">
    <location>
        <begin position="194"/>
        <end position="203"/>
    </location>
</feature>
<dbReference type="GeneID" id="106542357"/>
<dbReference type="Proteomes" id="UP000504617">
    <property type="component" value="Unplaced"/>
</dbReference>
<feature type="domain" description="Golgi associated RAB2 interactor protein-like Rab2B-binding" evidence="3">
    <location>
        <begin position="89"/>
        <end position="157"/>
    </location>
</feature>
<reference evidence="5" key="1">
    <citation type="submission" date="2025-08" db="UniProtKB">
        <authorList>
            <consortium name="RefSeq"/>
        </authorList>
    </citation>
    <scope>IDENTIFICATION</scope>
    <source>
        <tissue evidence="5">Skeletal muscle</tissue>
    </source>
</reference>
<dbReference type="PANTHER" id="PTHR22574">
    <property type="match status" value="1"/>
</dbReference>